<dbReference type="FunFam" id="2.40.30.130:FF:000002">
    <property type="entry name" value="alanine--tRNA ligase, cytoplasmic"/>
    <property type="match status" value="1"/>
</dbReference>
<accession>A0A1B6L8E7</accession>
<gene>
    <name evidence="2" type="ORF">g.18548</name>
</gene>
<name>A0A1B6L8E7_9HEMI</name>
<dbReference type="GO" id="GO:0006419">
    <property type="term" value="P:alanyl-tRNA aminoacylation"/>
    <property type="evidence" value="ECO:0007669"/>
    <property type="project" value="InterPro"/>
</dbReference>
<dbReference type="EMBL" id="GEBQ01020173">
    <property type="protein sequence ID" value="JAT19804.1"/>
    <property type="molecule type" value="Transcribed_RNA"/>
</dbReference>
<dbReference type="GO" id="GO:0005524">
    <property type="term" value="F:ATP binding"/>
    <property type="evidence" value="ECO:0007669"/>
    <property type="project" value="InterPro"/>
</dbReference>
<evidence type="ECO:0000259" key="1">
    <source>
        <dbReference type="Pfam" id="PF01411"/>
    </source>
</evidence>
<feature type="domain" description="Alanyl-tRNA synthetase class IIc N-terminal" evidence="1">
    <location>
        <begin position="33"/>
        <end position="163"/>
    </location>
</feature>
<reference evidence="2" key="1">
    <citation type="submission" date="2015-11" db="EMBL/GenBank/DDBJ databases">
        <title>De novo transcriptome assembly of four potential Pierce s Disease insect vectors from Arizona vineyards.</title>
        <authorList>
            <person name="Tassone E.E."/>
        </authorList>
    </citation>
    <scope>NUCLEOTIDE SEQUENCE</scope>
</reference>
<dbReference type="SUPFAM" id="SSF50447">
    <property type="entry name" value="Translation proteins"/>
    <property type="match status" value="1"/>
</dbReference>
<sequence>LTGDLGFSLGFLVPVHVNRQGKVAGIQDTLSLDVHAITELQNKKIPPTNDSFKYNYKARSNAKETEYDFESCTAKVIALRYNKAFVDSCTSGQECGVLLDKTNFYAEQGGQIYDEGYLVKDKDQSVELTVKNVQVRGGYVLHTGSLEGTLRVGDTVTLHVDTAR</sequence>
<dbReference type="InterPro" id="IPR009000">
    <property type="entry name" value="Transl_B-barrel_sf"/>
</dbReference>
<dbReference type="AlphaFoldDB" id="A0A1B6L8E7"/>
<dbReference type="GO" id="GO:0004813">
    <property type="term" value="F:alanine-tRNA ligase activity"/>
    <property type="evidence" value="ECO:0007669"/>
    <property type="project" value="InterPro"/>
</dbReference>
<protein>
    <recommendedName>
        <fullName evidence="1">Alanyl-tRNA synthetase class IIc N-terminal domain-containing protein</fullName>
    </recommendedName>
</protein>
<dbReference type="InterPro" id="IPR050058">
    <property type="entry name" value="Ala-tRNA_ligase"/>
</dbReference>
<dbReference type="Pfam" id="PF01411">
    <property type="entry name" value="tRNA-synt_2c"/>
    <property type="match status" value="1"/>
</dbReference>
<evidence type="ECO:0000313" key="2">
    <source>
        <dbReference type="EMBL" id="JAT19804.1"/>
    </source>
</evidence>
<proteinExistence type="predicted"/>
<dbReference type="InterPro" id="IPR018164">
    <property type="entry name" value="Ala-tRNA-synth_IIc_N"/>
</dbReference>
<dbReference type="Gene3D" id="2.40.30.130">
    <property type="match status" value="1"/>
</dbReference>
<dbReference type="PANTHER" id="PTHR11777">
    <property type="entry name" value="ALANYL-TRNA SYNTHETASE"/>
    <property type="match status" value="1"/>
</dbReference>
<organism evidence="2">
    <name type="scientific">Graphocephala atropunctata</name>
    <dbReference type="NCBI Taxonomy" id="36148"/>
    <lineage>
        <taxon>Eukaryota</taxon>
        <taxon>Metazoa</taxon>
        <taxon>Ecdysozoa</taxon>
        <taxon>Arthropoda</taxon>
        <taxon>Hexapoda</taxon>
        <taxon>Insecta</taxon>
        <taxon>Pterygota</taxon>
        <taxon>Neoptera</taxon>
        <taxon>Paraneoptera</taxon>
        <taxon>Hemiptera</taxon>
        <taxon>Auchenorrhyncha</taxon>
        <taxon>Membracoidea</taxon>
        <taxon>Cicadellidae</taxon>
        <taxon>Cicadellinae</taxon>
        <taxon>Cicadellini</taxon>
        <taxon>Graphocephala</taxon>
    </lineage>
</organism>
<feature type="non-terminal residue" evidence="2">
    <location>
        <position position="1"/>
    </location>
</feature>
<feature type="non-terminal residue" evidence="2">
    <location>
        <position position="164"/>
    </location>
</feature>
<dbReference type="GO" id="GO:0005739">
    <property type="term" value="C:mitochondrion"/>
    <property type="evidence" value="ECO:0007669"/>
    <property type="project" value="TreeGrafter"/>
</dbReference>
<dbReference type="GO" id="GO:0002161">
    <property type="term" value="F:aminoacyl-tRNA deacylase activity"/>
    <property type="evidence" value="ECO:0007669"/>
    <property type="project" value="TreeGrafter"/>
</dbReference>
<dbReference type="PANTHER" id="PTHR11777:SF9">
    <property type="entry name" value="ALANINE--TRNA LIGASE, CYTOPLASMIC"/>
    <property type="match status" value="1"/>
</dbReference>